<evidence type="ECO:0000313" key="11">
    <source>
        <dbReference type="Proteomes" id="UP001595793"/>
    </source>
</evidence>
<dbReference type="PANTHER" id="PTHR24421">
    <property type="entry name" value="NITRATE/NITRITE SENSOR PROTEIN NARX-RELATED"/>
    <property type="match status" value="1"/>
</dbReference>
<feature type="repeat" description="TPR" evidence="6">
    <location>
        <begin position="189"/>
        <end position="222"/>
    </location>
</feature>
<dbReference type="EMBL" id="JBHSAS010000033">
    <property type="protein sequence ID" value="MFC4029477.1"/>
    <property type="molecule type" value="Genomic_DNA"/>
</dbReference>
<dbReference type="Proteomes" id="UP001595793">
    <property type="component" value="Unassembled WGS sequence"/>
</dbReference>
<organism evidence="10 11">
    <name type="scientific">Zunongwangia endophytica</name>
    <dbReference type="NCBI Taxonomy" id="1808945"/>
    <lineage>
        <taxon>Bacteria</taxon>
        <taxon>Pseudomonadati</taxon>
        <taxon>Bacteroidota</taxon>
        <taxon>Flavobacteriia</taxon>
        <taxon>Flavobacteriales</taxon>
        <taxon>Flavobacteriaceae</taxon>
        <taxon>Zunongwangia</taxon>
    </lineage>
</organism>
<reference evidence="11" key="1">
    <citation type="journal article" date="2019" name="Int. J. Syst. Evol. Microbiol.">
        <title>The Global Catalogue of Microorganisms (GCM) 10K type strain sequencing project: providing services to taxonomists for standard genome sequencing and annotation.</title>
        <authorList>
            <consortium name="The Broad Institute Genomics Platform"/>
            <consortium name="The Broad Institute Genome Sequencing Center for Infectious Disease"/>
            <person name="Wu L."/>
            <person name="Ma J."/>
        </authorList>
    </citation>
    <scope>NUCLEOTIDE SEQUENCE [LARGE SCALE GENOMIC DNA]</scope>
    <source>
        <strain evidence="11">CECT 9128</strain>
    </source>
</reference>
<keyword evidence="3" id="KW-0808">Transferase</keyword>
<dbReference type="SUPFAM" id="SSF55874">
    <property type="entry name" value="ATPase domain of HSP90 chaperone/DNA topoisomerase II/histidine kinase"/>
    <property type="match status" value="1"/>
</dbReference>
<evidence type="ECO:0000256" key="1">
    <source>
        <dbReference type="ARBA" id="ARBA00000085"/>
    </source>
</evidence>
<evidence type="ECO:0000256" key="8">
    <source>
        <dbReference type="SAM" id="SignalP"/>
    </source>
</evidence>
<name>A0ABV8HF02_9FLAO</name>
<dbReference type="InterPro" id="IPR011990">
    <property type="entry name" value="TPR-like_helical_dom_sf"/>
</dbReference>
<keyword evidence="6" id="KW-0802">TPR repeat</keyword>
<dbReference type="CDD" id="cd16917">
    <property type="entry name" value="HATPase_UhpB-NarQ-NarX-like"/>
    <property type="match status" value="1"/>
</dbReference>
<feature type="repeat" description="TPR" evidence="6">
    <location>
        <begin position="230"/>
        <end position="263"/>
    </location>
</feature>
<comment type="catalytic activity">
    <reaction evidence="1">
        <text>ATP + protein L-histidine = ADP + protein N-phospho-L-histidine.</text>
        <dbReference type="EC" id="2.7.13.3"/>
    </reaction>
</comment>
<dbReference type="Pfam" id="PF02518">
    <property type="entry name" value="HATPase_c"/>
    <property type="match status" value="1"/>
</dbReference>
<keyword evidence="4" id="KW-0418">Kinase</keyword>
<sequence>MKKNYFLFLLLVLMLSSCDLYQSQDESFSKDAIEISDDFKLDSLDLEVRKEKLKAYLIQTSKLNDDTLKKKNYLHASYYAASIDSALFLEANSKAIAYATQLKDSLGLAGAFWDRGYFYSEIGGYRQSYDAYQEASELYLKNDKPVLGGRLLINMAILQSDIKDYVGSEVTTVRALKVLKPLDAKEYIYRCYNNLAVAYNQMNDFENSLDYHKKAYEIQQELGNNTYQKASTLNNIGVLYENMGRFDDAINVYAEALEFSELEKEEPQVYAKIIDNRAFAEFKIGKKEHIPEDFFKALHLREAIGDEDGAIFSSMHLAEYYEGIDKNKALKYADKSRILAQRREHMQGLMESLRLQARLDKANSYAHLERYIHLKDSLEKEERAARNQFARIRYETDEFIEQNKYLNAQRKWIILGAGFLLIIVILGFVVRHQKIKNKQLKLEKQQQQSNEEIYNLLIDQQNKLEEGRQKEKKRIAAELHDGILGKIFGIRLILSSLNSKVDTESVETRSNYIAELKKLGEEVRSISHDLDANIFDSRSGFISILNELLNEQSIIGKYEVVLNNDPNIEWDKVSSKIKINLFRVLQESTYNVTKYAQAQKVIVVFKNQDTHLFAMIKDDGTGFDIDATPKGIGLKNMKSRINNLNGKINFKSSEEGTAISIQIPINQNRKIWLTA</sequence>
<comment type="caution">
    <text evidence="10">The sequence shown here is derived from an EMBL/GenBank/DDBJ whole genome shotgun (WGS) entry which is preliminary data.</text>
</comment>
<evidence type="ECO:0000256" key="5">
    <source>
        <dbReference type="ARBA" id="ARBA00023012"/>
    </source>
</evidence>
<evidence type="ECO:0000256" key="7">
    <source>
        <dbReference type="SAM" id="Phobius"/>
    </source>
</evidence>
<dbReference type="SMART" id="SM00028">
    <property type="entry name" value="TPR"/>
    <property type="match status" value="3"/>
</dbReference>
<evidence type="ECO:0000256" key="4">
    <source>
        <dbReference type="ARBA" id="ARBA00022777"/>
    </source>
</evidence>
<dbReference type="PROSITE" id="PS50109">
    <property type="entry name" value="HIS_KIN"/>
    <property type="match status" value="1"/>
</dbReference>
<keyword evidence="8" id="KW-0732">Signal</keyword>
<keyword evidence="5" id="KW-0902">Two-component regulatory system</keyword>
<dbReference type="Gene3D" id="1.25.40.10">
    <property type="entry name" value="Tetratricopeptide repeat domain"/>
    <property type="match status" value="1"/>
</dbReference>
<dbReference type="Pfam" id="PF13424">
    <property type="entry name" value="TPR_12"/>
    <property type="match status" value="1"/>
</dbReference>
<keyword evidence="11" id="KW-1185">Reference proteome</keyword>
<dbReference type="InterPro" id="IPR003594">
    <property type="entry name" value="HATPase_dom"/>
</dbReference>
<evidence type="ECO:0000256" key="3">
    <source>
        <dbReference type="ARBA" id="ARBA00022679"/>
    </source>
</evidence>
<dbReference type="InterPro" id="IPR005467">
    <property type="entry name" value="His_kinase_dom"/>
</dbReference>
<evidence type="ECO:0000259" key="9">
    <source>
        <dbReference type="PROSITE" id="PS50109"/>
    </source>
</evidence>
<dbReference type="Gene3D" id="3.30.565.10">
    <property type="entry name" value="Histidine kinase-like ATPase, C-terminal domain"/>
    <property type="match status" value="1"/>
</dbReference>
<feature type="chain" id="PRO_5047539187" description="histidine kinase" evidence="8">
    <location>
        <begin position="22"/>
        <end position="675"/>
    </location>
</feature>
<evidence type="ECO:0000256" key="6">
    <source>
        <dbReference type="PROSITE-ProRule" id="PRU00339"/>
    </source>
</evidence>
<evidence type="ECO:0000313" key="10">
    <source>
        <dbReference type="EMBL" id="MFC4029477.1"/>
    </source>
</evidence>
<evidence type="ECO:0000256" key="2">
    <source>
        <dbReference type="ARBA" id="ARBA00012438"/>
    </source>
</evidence>
<dbReference type="PROSITE" id="PS50293">
    <property type="entry name" value="TPR_REGION"/>
    <property type="match status" value="1"/>
</dbReference>
<dbReference type="PROSITE" id="PS50005">
    <property type="entry name" value="TPR"/>
    <property type="match status" value="2"/>
</dbReference>
<dbReference type="EC" id="2.7.13.3" evidence="2"/>
<accession>A0ABV8HF02</accession>
<feature type="transmembrane region" description="Helical" evidence="7">
    <location>
        <begin position="412"/>
        <end position="430"/>
    </location>
</feature>
<dbReference type="InterPro" id="IPR036890">
    <property type="entry name" value="HATPase_C_sf"/>
</dbReference>
<dbReference type="Gene3D" id="1.20.5.1930">
    <property type="match status" value="1"/>
</dbReference>
<keyword evidence="7" id="KW-1133">Transmembrane helix</keyword>
<dbReference type="SUPFAM" id="SSF48452">
    <property type="entry name" value="TPR-like"/>
    <property type="match status" value="2"/>
</dbReference>
<dbReference type="InterPro" id="IPR050482">
    <property type="entry name" value="Sensor_HK_TwoCompSys"/>
</dbReference>
<feature type="domain" description="Histidine kinase" evidence="9">
    <location>
        <begin position="581"/>
        <end position="667"/>
    </location>
</feature>
<protein>
    <recommendedName>
        <fullName evidence="2">histidine kinase</fullName>
        <ecNumber evidence="2">2.7.13.3</ecNumber>
    </recommendedName>
</protein>
<dbReference type="InterPro" id="IPR019734">
    <property type="entry name" value="TPR_rpt"/>
</dbReference>
<dbReference type="RefSeq" id="WP_290230520.1">
    <property type="nucleotide sequence ID" value="NZ_JAUFPZ010000002.1"/>
</dbReference>
<feature type="signal peptide" evidence="8">
    <location>
        <begin position="1"/>
        <end position="21"/>
    </location>
</feature>
<proteinExistence type="predicted"/>
<dbReference type="PANTHER" id="PTHR24421:SF10">
    <property type="entry name" value="NITRATE_NITRITE SENSOR PROTEIN NARQ"/>
    <property type="match status" value="1"/>
</dbReference>
<dbReference type="PROSITE" id="PS51257">
    <property type="entry name" value="PROKAR_LIPOPROTEIN"/>
    <property type="match status" value="1"/>
</dbReference>
<gene>
    <name evidence="10" type="ORF">ACFOS1_18815</name>
</gene>
<keyword evidence="7" id="KW-0472">Membrane</keyword>
<keyword evidence="7" id="KW-0812">Transmembrane</keyword>